<feature type="coiled-coil region" evidence="2">
    <location>
        <begin position="87"/>
        <end position="173"/>
    </location>
</feature>
<comment type="caution">
    <text evidence="5">The sequence shown here is derived from an EMBL/GenBank/DDBJ whole genome shotgun (WGS) entry which is preliminary data.</text>
</comment>
<name>A0A430KVI9_9GAMM</name>
<dbReference type="Pfam" id="PF25917">
    <property type="entry name" value="BSH_RND"/>
    <property type="match status" value="1"/>
</dbReference>
<evidence type="ECO:0000313" key="5">
    <source>
        <dbReference type="EMBL" id="RTE67486.1"/>
    </source>
</evidence>
<dbReference type="EMBL" id="RQXW01000001">
    <property type="protein sequence ID" value="RTE67486.1"/>
    <property type="molecule type" value="Genomic_DNA"/>
</dbReference>
<reference evidence="5 6" key="1">
    <citation type="submission" date="2018-11" db="EMBL/GenBank/DDBJ databases">
        <title>The draft genome sequence of Amphritea opalescens ANRC-JH13T.</title>
        <authorList>
            <person name="Fang Z."/>
            <person name="Zhang Y."/>
            <person name="Han X."/>
        </authorList>
    </citation>
    <scope>NUCLEOTIDE SEQUENCE [LARGE SCALE GENOMIC DNA]</scope>
    <source>
        <strain evidence="5 6">ANRC-JH13</strain>
    </source>
</reference>
<evidence type="ECO:0000259" key="3">
    <source>
        <dbReference type="Pfam" id="PF25917"/>
    </source>
</evidence>
<dbReference type="Gene3D" id="2.40.50.100">
    <property type="match status" value="1"/>
</dbReference>
<dbReference type="PANTHER" id="PTHR30386">
    <property type="entry name" value="MEMBRANE FUSION SUBUNIT OF EMRAB-TOLC MULTIDRUG EFFLUX PUMP"/>
    <property type="match status" value="1"/>
</dbReference>
<evidence type="ECO:0000259" key="4">
    <source>
        <dbReference type="Pfam" id="PF25963"/>
    </source>
</evidence>
<dbReference type="SUPFAM" id="SSF111369">
    <property type="entry name" value="HlyD-like secretion proteins"/>
    <property type="match status" value="2"/>
</dbReference>
<dbReference type="Proteomes" id="UP000283087">
    <property type="component" value="Unassembled WGS sequence"/>
</dbReference>
<dbReference type="PANTHER" id="PTHR30386:SF24">
    <property type="entry name" value="MULTIDRUG RESISTANCE EFFLUX PUMP"/>
    <property type="match status" value="1"/>
</dbReference>
<keyword evidence="6" id="KW-1185">Reference proteome</keyword>
<feature type="domain" description="Multidrug resistance protein MdtA-like barrel-sandwich hybrid" evidence="3">
    <location>
        <begin position="48"/>
        <end position="243"/>
    </location>
</feature>
<evidence type="ECO:0000256" key="2">
    <source>
        <dbReference type="SAM" id="Coils"/>
    </source>
</evidence>
<dbReference type="Pfam" id="PF25963">
    <property type="entry name" value="Beta-barrel_AAEA"/>
    <property type="match status" value="1"/>
</dbReference>
<dbReference type="Gene3D" id="2.40.30.170">
    <property type="match status" value="1"/>
</dbReference>
<dbReference type="InterPro" id="IPR050739">
    <property type="entry name" value="MFP"/>
</dbReference>
<gene>
    <name evidence="5" type="ORF">EH243_00620</name>
</gene>
<evidence type="ECO:0000256" key="1">
    <source>
        <dbReference type="ARBA" id="ARBA00009477"/>
    </source>
</evidence>
<feature type="domain" description="p-hydroxybenzoic acid efflux pump subunit AaeA-like beta-barrel" evidence="4">
    <location>
        <begin position="247"/>
        <end position="334"/>
    </location>
</feature>
<comment type="similarity">
    <text evidence="1">Belongs to the membrane fusion protein (MFP) (TC 8.A.1) family.</text>
</comment>
<dbReference type="InterPro" id="IPR058634">
    <property type="entry name" value="AaeA-lik-b-barrel"/>
</dbReference>
<dbReference type="AlphaFoldDB" id="A0A430KVI9"/>
<dbReference type="Gene3D" id="1.10.287.470">
    <property type="entry name" value="Helix hairpin bin"/>
    <property type="match status" value="1"/>
</dbReference>
<keyword evidence="2" id="KW-0175">Coiled coil</keyword>
<dbReference type="OrthoDB" id="9811754at2"/>
<evidence type="ECO:0000313" key="6">
    <source>
        <dbReference type="Proteomes" id="UP000283087"/>
    </source>
</evidence>
<proteinExistence type="inferred from homology"/>
<organism evidence="5 6">
    <name type="scientific">Amphritea opalescens</name>
    <dbReference type="NCBI Taxonomy" id="2490544"/>
    <lineage>
        <taxon>Bacteria</taxon>
        <taxon>Pseudomonadati</taxon>
        <taxon>Pseudomonadota</taxon>
        <taxon>Gammaproteobacteria</taxon>
        <taxon>Oceanospirillales</taxon>
        <taxon>Oceanospirillaceae</taxon>
        <taxon>Amphritea</taxon>
    </lineage>
</organism>
<accession>A0A430KVI9</accession>
<protein>
    <submittedName>
        <fullName evidence="5">HlyD family secretion protein</fullName>
    </submittedName>
</protein>
<sequence>MTFTNPLKLTSAIIFIAILAGCMHYVNQPEASASSQSTNNAYIQADMSTVAAQISGTTDQILVTENQPVKAGDLLLSIDNRDFVLAVEAAKAQVESAQANIGSLAAQLTQQESTILKAQATVKANQARLQLAKADQKRFSNLAEDGSGSIQALQQANTQLTVERTNLSKTQAELAYAQQQTHVLQAQLNTAKAALLLAKADLHARELKLSYTKVYAPIDGVVGKKIVQLGDFVNAGKPLIVIVPTKSLYITANYRETQLANVQMGQPVSIEVDALPGVELSGKVESLGPASGVSYAAIAPHNATGNFTKIVQRLPVKISIDMTQKNASKLRVGMSVIPTIETGDTHQLM</sequence>
<dbReference type="InterPro" id="IPR058625">
    <property type="entry name" value="MdtA-like_BSH"/>
</dbReference>
<dbReference type="RefSeq" id="WP_126156696.1">
    <property type="nucleotide sequence ID" value="NZ_RQXW01000001.1"/>
</dbReference>